<evidence type="ECO:0000313" key="3">
    <source>
        <dbReference type="EMBL" id="KAF4496545.1"/>
    </source>
</evidence>
<sequence>MPGSIGLLPSANLSLFPVGEVLLNPFGTILTVAMILPYSLNLPEETKAVEGPVCVALEVVLRATDFGVNTTTEEVGDAVFEELRRFSRFKGCCTVGVVCY</sequence>
<dbReference type="EMBL" id="LUFC02000527">
    <property type="protein sequence ID" value="KAF4496545.1"/>
    <property type="molecule type" value="Genomic_DNA"/>
</dbReference>
<keyword evidence="4" id="KW-1185">Reference proteome</keyword>
<organism evidence="3 4">
    <name type="scientific">Fusarium agapanthi</name>
    <dbReference type="NCBI Taxonomy" id="1803897"/>
    <lineage>
        <taxon>Eukaryota</taxon>
        <taxon>Fungi</taxon>
        <taxon>Dikarya</taxon>
        <taxon>Ascomycota</taxon>
        <taxon>Pezizomycotina</taxon>
        <taxon>Sordariomycetes</taxon>
        <taxon>Hypocreomycetidae</taxon>
        <taxon>Hypocreales</taxon>
        <taxon>Nectriaceae</taxon>
        <taxon>Fusarium</taxon>
        <taxon>Fusarium fujikuroi species complex</taxon>
    </lineage>
</organism>
<evidence type="ECO:0000259" key="2">
    <source>
        <dbReference type="Pfam" id="PF00180"/>
    </source>
</evidence>
<reference evidence="3" key="1">
    <citation type="submission" date="2020-01" db="EMBL/GenBank/DDBJ databases">
        <title>Identification and distribution of gene clusters putatively required for synthesis of sphingolipid metabolism inhibitors in phylogenetically diverse species of the filamentous fungus Fusarium.</title>
        <authorList>
            <person name="Kim H.-S."/>
            <person name="Busman M."/>
            <person name="Brown D.W."/>
            <person name="Divon H."/>
            <person name="Uhlig S."/>
            <person name="Proctor R.H."/>
        </authorList>
    </citation>
    <scope>NUCLEOTIDE SEQUENCE</scope>
    <source>
        <strain evidence="3">NRRL 31653</strain>
    </source>
</reference>
<dbReference type="OrthoDB" id="419183at2759"/>
<gene>
    <name evidence="3" type="ORF">FAGAP_7313</name>
</gene>
<dbReference type="AlphaFoldDB" id="A0A9P5B6K7"/>
<evidence type="ECO:0000256" key="1">
    <source>
        <dbReference type="ARBA" id="ARBA00007769"/>
    </source>
</evidence>
<comment type="similarity">
    <text evidence="1">Belongs to the isocitrate and isopropylmalate dehydrogenases family.</text>
</comment>
<dbReference type="Proteomes" id="UP000737391">
    <property type="component" value="Unassembled WGS sequence"/>
</dbReference>
<evidence type="ECO:0000313" key="4">
    <source>
        <dbReference type="Proteomes" id="UP000737391"/>
    </source>
</evidence>
<proteinExistence type="inferred from homology"/>
<protein>
    <submittedName>
        <fullName evidence="3">3-isopropylmalate dehydrogenase</fullName>
    </submittedName>
</protein>
<name>A0A9P5B6K7_9HYPO</name>
<accession>A0A9P5B6K7</accession>
<dbReference type="InterPro" id="IPR024084">
    <property type="entry name" value="IsoPropMal-DH-like_dom"/>
</dbReference>
<comment type="caution">
    <text evidence="3">The sequence shown here is derived from an EMBL/GenBank/DDBJ whole genome shotgun (WGS) entry which is preliminary data.</text>
</comment>
<feature type="domain" description="Isopropylmalate dehydrogenase-like" evidence="2">
    <location>
        <begin position="2"/>
        <end position="79"/>
    </location>
</feature>
<dbReference type="Pfam" id="PF00180">
    <property type="entry name" value="Iso_dh"/>
    <property type="match status" value="1"/>
</dbReference>
<dbReference type="SUPFAM" id="SSF53659">
    <property type="entry name" value="Isocitrate/Isopropylmalate dehydrogenase-like"/>
    <property type="match status" value="1"/>
</dbReference>
<dbReference type="Gene3D" id="3.40.718.10">
    <property type="entry name" value="Isopropylmalate Dehydrogenase"/>
    <property type="match status" value="1"/>
</dbReference>